<feature type="compositionally biased region" description="Polar residues" evidence="1">
    <location>
        <begin position="1"/>
        <end position="12"/>
    </location>
</feature>
<keyword evidence="3" id="KW-1185">Reference proteome</keyword>
<dbReference type="OrthoDB" id="3846495at2"/>
<dbReference type="Proteomes" id="UP000199207">
    <property type="component" value="Unassembled WGS sequence"/>
</dbReference>
<sequence length="865" mass="85552">MDANHSSPQSRGRSGAQDAPEETEGAAERVVELVAGDFLLTLNPVDGSQIEPCPPSRRPISPRRFPEIADVFSGPAHPPLLEREEERERLTRLIGRGRSVRLTGPSGTGRTALLAAVARECGDLAPDGVIRLSGHRRTLTDLKHELYAAIHLAGGYRPGPAELHTALREIGAVVIVDDIEFGGSALDELLDATPECAYLISATPGTPAPAGESRMEEVFLAGISRTGCLELLEQLVERPLTDAEADWAADLWFACEGLPLRFVQAGTLLRQRDHQIGGLDAPALATIRSPALSLVTDGGLTEAAREMLRVAFALGGELPGLNQLPALTADNDAATAQALLADAGLITRSGDNYRLAAGVAEDLAGAGFAEGAAGRALTAAQHYTWWLGQLSPAAVAARDDSGEDGGGVAAEIAAETGVLLAVVQAAQRAGHGSAVSALARTAAGLLAATLRWSAWERVLRTGQEAARAAGLVADQAYFHHELGVLAICQGQPDRARAELEASIALRSVLADNGGVHAGRRALVLAEDLSRPALPAGTSGAARPAALPPGTGGADGAAPGAEPTGGTPGAEDVTELLEPVHGPFPGPDADPDAADGGRRPGLKGLAVTGTRRNAAAAGAGALLLAVLGAVVTLGLTSQDAEAPTDDTLPGPTLTDPDDDAQDDGMTGDASDSSTSRPPSDTAEPSESEETTDGETAGSDDSDGGTATTGTSGTSGGTGGGSTDGGSSSTAGSSSSTSGGSDSGSTSTPTPPGTPTTGSPTTTGGSGDPGGTGTGSDGGTDAGADGGTDEGADGGTDEGAGGGTDAGADGGTDAGADGGTDEGADGGTDEGADGGADGGTDEGSEGGTTVSSGPSPDPTDSGEPALV</sequence>
<feature type="compositionally biased region" description="Gly residues" evidence="1">
    <location>
        <begin position="762"/>
        <end position="784"/>
    </location>
</feature>
<evidence type="ECO:0000313" key="3">
    <source>
        <dbReference type="Proteomes" id="UP000199207"/>
    </source>
</evidence>
<feature type="compositionally biased region" description="Acidic residues" evidence="1">
    <location>
        <begin position="785"/>
        <end position="794"/>
    </location>
</feature>
<protein>
    <submittedName>
        <fullName evidence="2">Uncharacterized protein</fullName>
    </submittedName>
</protein>
<feature type="region of interest" description="Disordered" evidence="1">
    <location>
        <begin position="639"/>
        <end position="865"/>
    </location>
</feature>
<feature type="compositionally biased region" description="Low complexity" evidence="1">
    <location>
        <begin position="723"/>
        <end position="746"/>
    </location>
</feature>
<proteinExistence type="predicted"/>
<feature type="compositionally biased region" description="Low complexity" evidence="1">
    <location>
        <begin position="662"/>
        <end position="681"/>
    </location>
</feature>
<feature type="compositionally biased region" description="Low complexity" evidence="1">
    <location>
        <begin position="644"/>
        <end position="653"/>
    </location>
</feature>
<dbReference type="STRING" id="910347.SAMN05421773_11756"/>
<feature type="region of interest" description="Disordered" evidence="1">
    <location>
        <begin position="1"/>
        <end position="28"/>
    </location>
</feature>
<reference evidence="2 3" key="1">
    <citation type="submission" date="2016-10" db="EMBL/GenBank/DDBJ databases">
        <authorList>
            <person name="de Groot N.N."/>
        </authorList>
    </citation>
    <scope>NUCLEOTIDE SEQUENCE [LARGE SCALE GENOMIC DNA]</scope>
    <source>
        <strain evidence="2 3">CGMCC 4.5739</strain>
    </source>
</reference>
<feature type="compositionally biased region" description="Low complexity" evidence="1">
    <location>
        <begin position="539"/>
        <end position="548"/>
    </location>
</feature>
<accession>A0A1I1SV44</accession>
<evidence type="ECO:0000313" key="2">
    <source>
        <dbReference type="EMBL" id="SFD50212.1"/>
    </source>
</evidence>
<dbReference type="SUPFAM" id="SSF52540">
    <property type="entry name" value="P-loop containing nucleoside triphosphate hydrolases"/>
    <property type="match status" value="1"/>
</dbReference>
<feature type="compositionally biased region" description="Gly residues" evidence="1">
    <location>
        <begin position="795"/>
        <end position="816"/>
    </location>
</feature>
<dbReference type="Gene3D" id="3.40.50.300">
    <property type="entry name" value="P-loop containing nucleotide triphosphate hydrolases"/>
    <property type="match status" value="1"/>
</dbReference>
<dbReference type="InterPro" id="IPR027417">
    <property type="entry name" value="P-loop_NTPase"/>
</dbReference>
<feature type="compositionally biased region" description="Gly residues" evidence="1">
    <location>
        <begin position="711"/>
        <end position="722"/>
    </location>
</feature>
<dbReference type="EMBL" id="FOLM01000017">
    <property type="protein sequence ID" value="SFD50212.1"/>
    <property type="molecule type" value="Genomic_DNA"/>
</dbReference>
<feature type="region of interest" description="Disordered" evidence="1">
    <location>
        <begin position="534"/>
        <end position="603"/>
    </location>
</feature>
<evidence type="ECO:0000256" key="1">
    <source>
        <dbReference type="SAM" id="MobiDB-lite"/>
    </source>
</evidence>
<dbReference type="AlphaFoldDB" id="A0A1I1SV44"/>
<dbReference type="RefSeq" id="WP_093841011.1">
    <property type="nucleotide sequence ID" value="NZ_FOLM01000017.1"/>
</dbReference>
<feature type="compositionally biased region" description="Acidic residues" evidence="1">
    <location>
        <begin position="817"/>
        <end position="830"/>
    </location>
</feature>
<feature type="compositionally biased region" description="Acidic residues" evidence="1">
    <location>
        <begin position="682"/>
        <end position="701"/>
    </location>
</feature>
<gene>
    <name evidence="2" type="ORF">SAMN05421773_11756</name>
</gene>
<organism evidence="2 3">
    <name type="scientific">Streptomyces aidingensis</name>
    <dbReference type="NCBI Taxonomy" id="910347"/>
    <lineage>
        <taxon>Bacteria</taxon>
        <taxon>Bacillati</taxon>
        <taxon>Actinomycetota</taxon>
        <taxon>Actinomycetes</taxon>
        <taxon>Kitasatosporales</taxon>
        <taxon>Streptomycetaceae</taxon>
        <taxon>Streptomyces</taxon>
    </lineage>
</organism>
<name>A0A1I1SV44_9ACTN</name>
<feature type="compositionally biased region" description="Low complexity" evidence="1">
    <location>
        <begin position="845"/>
        <end position="865"/>
    </location>
</feature>
<feature type="compositionally biased region" description="Low complexity" evidence="1">
    <location>
        <begin position="555"/>
        <end position="564"/>
    </location>
</feature>